<proteinExistence type="predicted"/>
<accession>A0A812P883</accession>
<organism evidence="1 2">
    <name type="scientific">Symbiodinium necroappetens</name>
    <dbReference type="NCBI Taxonomy" id="1628268"/>
    <lineage>
        <taxon>Eukaryota</taxon>
        <taxon>Sar</taxon>
        <taxon>Alveolata</taxon>
        <taxon>Dinophyceae</taxon>
        <taxon>Suessiales</taxon>
        <taxon>Symbiodiniaceae</taxon>
        <taxon>Symbiodinium</taxon>
    </lineage>
</organism>
<dbReference type="EMBL" id="CAJNJA010014323">
    <property type="protein sequence ID" value="CAE7340022.1"/>
    <property type="molecule type" value="Genomic_DNA"/>
</dbReference>
<gene>
    <name evidence="1" type="ORF">SNEC2469_LOCUS8744</name>
</gene>
<dbReference type="Proteomes" id="UP000601435">
    <property type="component" value="Unassembled WGS sequence"/>
</dbReference>
<protein>
    <submittedName>
        <fullName evidence="1">Uncharacterized protein</fullName>
    </submittedName>
</protein>
<reference evidence="1" key="1">
    <citation type="submission" date="2021-02" db="EMBL/GenBank/DDBJ databases">
        <authorList>
            <person name="Dougan E. K."/>
            <person name="Rhodes N."/>
            <person name="Thang M."/>
            <person name="Chan C."/>
        </authorList>
    </citation>
    <scope>NUCLEOTIDE SEQUENCE</scope>
</reference>
<evidence type="ECO:0000313" key="1">
    <source>
        <dbReference type="EMBL" id="CAE7340022.1"/>
    </source>
</evidence>
<evidence type="ECO:0000313" key="2">
    <source>
        <dbReference type="Proteomes" id="UP000601435"/>
    </source>
</evidence>
<comment type="caution">
    <text evidence="1">The sequence shown here is derived from an EMBL/GenBank/DDBJ whole genome shotgun (WGS) entry which is preliminary data.</text>
</comment>
<name>A0A812P883_9DINO</name>
<dbReference type="AlphaFoldDB" id="A0A812P883"/>
<sequence>MANVQDSTLCSEKTGSQAVSKLLRDVAHDPTATTAIRPHTPWKNKGHLQAFGMRNRGCRVNGCPEMDQKKKTSTNMSREAARFITSRRSRRRLHQEYYLA</sequence>
<keyword evidence="2" id="KW-1185">Reference proteome</keyword>